<reference evidence="4 5" key="1">
    <citation type="submission" date="2018-05" db="EMBL/GenBank/DDBJ databases">
        <title>Genomic Encyclopedia of Type Strains, Phase IV (KMG-IV): sequencing the most valuable type-strain genomes for metagenomic binning, comparative biology and taxonomic classification.</title>
        <authorList>
            <person name="Goeker M."/>
        </authorList>
    </citation>
    <scope>NUCLEOTIDE SEQUENCE [LARGE SCALE GENOMIC DNA]</scope>
    <source>
        <strain evidence="4 5">DSM 24995</strain>
    </source>
</reference>
<dbReference type="Proteomes" id="UP000248057">
    <property type="component" value="Unassembled WGS sequence"/>
</dbReference>
<evidence type="ECO:0000256" key="1">
    <source>
        <dbReference type="SAM" id="MobiDB-lite"/>
    </source>
</evidence>
<evidence type="ECO:0000313" key="5">
    <source>
        <dbReference type="Proteomes" id="UP000248057"/>
    </source>
</evidence>
<gene>
    <name evidence="4" type="ORF">DFR60_10321</name>
</gene>
<dbReference type="Gene3D" id="3.30.565.10">
    <property type="entry name" value="Histidine kinase-like ATPase, C-terminal domain"/>
    <property type="match status" value="1"/>
</dbReference>
<evidence type="ECO:0000313" key="4">
    <source>
        <dbReference type="EMBL" id="PXX54971.1"/>
    </source>
</evidence>
<feature type="region of interest" description="Disordered" evidence="1">
    <location>
        <begin position="162"/>
        <end position="182"/>
    </location>
</feature>
<dbReference type="AlphaFoldDB" id="A0A2V3Y838"/>
<dbReference type="InterPro" id="IPR036890">
    <property type="entry name" value="HATPase_C_sf"/>
</dbReference>
<feature type="compositionally biased region" description="Basic and acidic residues" evidence="1">
    <location>
        <begin position="162"/>
        <end position="172"/>
    </location>
</feature>
<comment type="caution">
    <text evidence="4">The sequence shown here is derived from an EMBL/GenBank/DDBJ whole genome shotgun (WGS) entry which is preliminary data.</text>
</comment>
<accession>A0A2V3Y838</accession>
<keyword evidence="5" id="KW-1185">Reference proteome</keyword>
<dbReference type="InterPro" id="IPR032834">
    <property type="entry name" value="NatK-like_C"/>
</dbReference>
<feature type="transmembrane region" description="Helical" evidence="2">
    <location>
        <begin position="280"/>
        <end position="302"/>
    </location>
</feature>
<dbReference type="PANTHER" id="PTHR40448">
    <property type="entry name" value="TWO-COMPONENT SENSOR HISTIDINE KINASE"/>
    <property type="match status" value="1"/>
</dbReference>
<dbReference type="CDD" id="cd16935">
    <property type="entry name" value="HATPase_AgrC-ComD-like"/>
    <property type="match status" value="1"/>
</dbReference>
<proteinExistence type="predicted"/>
<dbReference type="GeneID" id="86060537"/>
<keyword evidence="2" id="KW-0812">Transmembrane</keyword>
<protein>
    <submittedName>
        <fullName evidence="4">GHKL domain-containing protein</fullName>
    </submittedName>
</protein>
<dbReference type="GO" id="GO:0042802">
    <property type="term" value="F:identical protein binding"/>
    <property type="evidence" value="ECO:0007669"/>
    <property type="project" value="TreeGrafter"/>
</dbReference>
<feature type="transmembrane region" description="Helical" evidence="2">
    <location>
        <begin position="339"/>
        <end position="359"/>
    </location>
</feature>
<dbReference type="EMBL" id="QJKD01000003">
    <property type="protein sequence ID" value="PXX54971.1"/>
    <property type="molecule type" value="Genomic_DNA"/>
</dbReference>
<dbReference type="PANTHER" id="PTHR40448:SF1">
    <property type="entry name" value="TWO-COMPONENT SENSOR HISTIDINE KINASE"/>
    <property type="match status" value="1"/>
</dbReference>
<feature type="transmembrane region" description="Helical" evidence="2">
    <location>
        <begin position="403"/>
        <end position="423"/>
    </location>
</feature>
<feature type="transmembrane region" description="Helical" evidence="2">
    <location>
        <begin position="250"/>
        <end position="273"/>
    </location>
</feature>
<keyword evidence="2" id="KW-0472">Membrane</keyword>
<dbReference type="Pfam" id="PF14501">
    <property type="entry name" value="HATPase_c_5"/>
    <property type="match status" value="1"/>
</dbReference>
<dbReference type="SUPFAM" id="SSF55874">
    <property type="entry name" value="ATPase domain of HSP90 chaperone/DNA topoisomerase II/histidine kinase"/>
    <property type="match status" value="1"/>
</dbReference>
<keyword evidence="2" id="KW-1133">Transmembrane helix</keyword>
<sequence>MFPAGLEKGREIKWNKKKIALPLFLTGVTLLGILVSLWCYRYDNKYTYPRPAAGKGVINLNMDWYEDEPFFFLVEGWEFYRGRTLSPGQMPDCSLYLGQYGGFDLGDPDADPHGTGIYRMEIVTDSKEREYALELTQIYSEWNLWINGRLMQSVRFDQTDADRGGAAKEDKFPAAGKEGTKNASEAWNPFDISADRERPEPAGSLVTFRAKDRIEIVAAVADESHFYSGMVYPPAFGSPERVEAVFSARLLIHGGVMAVAVAMAVLCLLLGLGCHFRRPYGAVAVLCLCVAGCTAWPVFQALRLTGDVWYLLERFCYYGIFLLIIWIQGRICRLPKRAVWPLCTVGIAVQISILIQPLVPVSRAASYMNYSHLLAAWKWLTAAWLLVTGIWSLCRKRQYAGPMMGGSCILASFLVMGKLLPVYEPVYTGWFVEFAGLFILVLMAGILWYDTIHLYKESVELRSKQALAEIQLEARAEQAASQQEYVRNTRKLLHESRHRLTLIRHYLDTGDLGQLAAYLNGLTETMSHLNSREYTANTLIDALLTTHLIQADQAGIYVELELCDLPKTLPVADDDLTMILMNLLDNARESCCELSPEERWIHLQIDQTDDLLEIICTNAAAYGGKEAAAPAEGATGKADKTAHGFGLPHIREAASRYEGRVSISRSEDSFRVRVVLKYQT</sequence>
<organism evidence="4 5">
    <name type="scientific">Hungatella effluvii</name>
    <dbReference type="NCBI Taxonomy" id="1096246"/>
    <lineage>
        <taxon>Bacteria</taxon>
        <taxon>Bacillati</taxon>
        <taxon>Bacillota</taxon>
        <taxon>Clostridia</taxon>
        <taxon>Lachnospirales</taxon>
        <taxon>Lachnospiraceae</taxon>
        <taxon>Hungatella</taxon>
    </lineage>
</organism>
<feature type="transmembrane region" description="Helical" evidence="2">
    <location>
        <begin position="371"/>
        <end position="391"/>
    </location>
</feature>
<evidence type="ECO:0000259" key="3">
    <source>
        <dbReference type="Pfam" id="PF14501"/>
    </source>
</evidence>
<feature type="domain" description="Sensor histidine kinase NatK-like C-terminal" evidence="3">
    <location>
        <begin position="575"/>
        <end position="676"/>
    </location>
</feature>
<name>A0A2V3Y838_9FIRM</name>
<dbReference type="RefSeq" id="WP_110322099.1">
    <property type="nucleotide sequence ID" value="NZ_QJKD01000003.1"/>
</dbReference>
<evidence type="ECO:0000256" key="2">
    <source>
        <dbReference type="SAM" id="Phobius"/>
    </source>
</evidence>
<feature type="transmembrane region" description="Helical" evidence="2">
    <location>
        <begin position="20"/>
        <end position="38"/>
    </location>
</feature>
<feature type="transmembrane region" description="Helical" evidence="2">
    <location>
        <begin position="429"/>
        <end position="449"/>
    </location>
</feature>
<feature type="transmembrane region" description="Helical" evidence="2">
    <location>
        <begin position="308"/>
        <end position="327"/>
    </location>
</feature>